<dbReference type="Proteomes" id="UP000006251">
    <property type="component" value="Unassembled WGS sequence"/>
</dbReference>
<name>K6ZJK8_9ALTE</name>
<sequence length="37" mass="4437">MTLFTNTVRNITNKSFLLWQLLSIINDAQKQQKLTWQ</sequence>
<keyword evidence="2" id="KW-1185">Reference proteome</keyword>
<accession>K6ZJK8</accession>
<organism evidence="1 2">
    <name type="scientific">Brumicola pallidula DSM 14239 = ACAM 615</name>
    <dbReference type="NCBI Taxonomy" id="1121922"/>
    <lineage>
        <taxon>Bacteria</taxon>
        <taxon>Pseudomonadati</taxon>
        <taxon>Pseudomonadota</taxon>
        <taxon>Gammaproteobacteria</taxon>
        <taxon>Alteromonadales</taxon>
        <taxon>Alteromonadaceae</taxon>
        <taxon>Brumicola</taxon>
    </lineage>
</organism>
<gene>
    <name evidence="1" type="ORF">GPAL_3676</name>
</gene>
<evidence type="ECO:0000313" key="1">
    <source>
        <dbReference type="EMBL" id="GAC30517.1"/>
    </source>
</evidence>
<dbReference type="AlphaFoldDB" id="K6ZJK8"/>
<reference evidence="2" key="1">
    <citation type="journal article" date="2014" name="Environ. Microbiol.">
        <title>Comparative genomics of the marine bacterial genus Glaciecola reveals the high degree of genomic diversity and genomic characteristic for cold adaptation.</title>
        <authorList>
            <person name="Qin Q.L."/>
            <person name="Xie B.B."/>
            <person name="Yu Y."/>
            <person name="Shu Y.L."/>
            <person name="Rong J.C."/>
            <person name="Zhang Y.J."/>
            <person name="Zhao D.L."/>
            <person name="Chen X.L."/>
            <person name="Zhang X.Y."/>
            <person name="Chen B."/>
            <person name="Zhou B.C."/>
            <person name="Zhang Y.Z."/>
        </authorList>
    </citation>
    <scope>NUCLEOTIDE SEQUENCE [LARGE SCALE GENOMIC DNA]</scope>
    <source>
        <strain evidence="2">ACAM 615</strain>
    </source>
</reference>
<comment type="caution">
    <text evidence="1">The sequence shown here is derived from an EMBL/GenBank/DDBJ whole genome shotgun (WGS) entry which is preliminary data.</text>
</comment>
<proteinExistence type="predicted"/>
<evidence type="ECO:0000313" key="2">
    <source>
        <dbReference type="Proteomes" id="UP000006251"/>
    </source>
</evidence>
<dbReference type="EMBL" id="BAEQ01000063">
    <property type="protein sequence ID" value="GAC30517.1"/>
    <property type="molecule type" value="Genomic_DNA"/>
</dbReference>
<protein>
    <submittedName>
        <fullName evidence="1">Uncharacterized protein</fullName>
    </submittedName>
</protein>